<dbReference type="InterPro" id="IPR032466">
    <property type="entry name" value="Metal_Hydrolase"/>
</dbReference>
<dbReference type="Proteomes" id="UP000596977">
    <property type="component" value="Unassembled WGS sequence"/>
</dbReference>
<dbReference type="SUPFAM" id="SSF51556">
    <property type="entry name" value="Metallo-dependent hydrolases"/>
    <property type="match status" value="1"/>
</dbReference>
<keyword evidence="2" id="KW-1185">Reference proteome</keyword>
<dbReference type="GO" id="GO:0070573">
    <property type="term" value="F:metallodipeptidase activity"/>
    <property type="evidence" value="ECO:0007669"/>
    <property type="project" value="InterPro"/>
</dbReference>
<dbReference type="AlphaFoldDB" id="A0A916RFK9"/>
<dbReference type="InterPro" id="IPR008257">
    <property type="entry name" value="Pept_M19"/>
</dbReference>
<proteinExistence type="predicted"/>
<evidence type="ECO:0000313" key="2">
    <source>
        <dbReference type="Proteomes" id="UP000596977"/>
    </source>
</evidence>
<evidence type="ECO:0000313" key="1">
    <source>
        <dbReference type="EMBL" id="GGA54606.1"/>
    </source>
</evidence>
<comment type="caution">
    <text evidence="1">The sequence shown here is derived from an EMBL/GenBank/DDBJ whole genome shotgun (WGS) entry which is preliminary data.</text>
</comment>
<dbReference type="PROSITE" id="PS00869">
    <property type="entry name" value="RENAL_DIPEPTIDASE_1"/>
    <property type="match status" value="1"/>
</dbReference>
<dbReference type="PANTHER" id="PTHR10443:SF12">
    <property type="entry name" value="DIPEPTIDASE"/>
    <property type="match status" value="1"/>
</dbReference>
<dbReference type="InterPro" id="IPR000180">
    <property type="entry name" value="Dipep_AS"/>
</dbReference>
<dbReference type="Gene3D" id="3.20.20.140">
    <property type="entry name" value="Metal-dependent hydrolases"/>
    <property type="match status" value="1"/>
</dbReference>
<dbReference type="Pfam" id="PF01244">
    <property type="entry name" value="Peptidase_M19"/>
    <property type="match status" value="1"/>
</dbReference>
<dbReference type="EMBL" id="BMKB01000004">
    <property type="protein sequence ID" value="GGA54606.1"/>
    <property type="molecule type" value="Genomic_DNA"/>
</dbReference>
<protein>
    <submittedName>
        <fullName evidence="1">Membrane dipeptidase</fullName>
    </submittedName>
</protein>
<reference evidence="1 2" key="1">
    <citation type="journal article" date="2014" name="Int. J. Syst. Evol. Microbiol.">
        <title>Complete genome sequence of Corynebacterium casei LMG S-19264T (=DSM 44701T), isolated from a smear-ripened cheese.</title>
        <authorList>
            <consortium name="US DOE Joint Genome Institute (JGI-PGF)"/>
            <person name="Walter F."/>
            <person name="Albersmeier A."/>
            <person name="Kalinowski J."/>
            <person name="Ruckert C."/>
        </authorList>
    </citation>
    <scope>NUCLEOTIDE SEQUENCE [LARGE SCALE GENOMIC DNA]</scope>
    <source>
        <strain evidence="1 2">CGMCC 1.15896</strain>
    </source>
</reference>
<accession>A0A916RFK9</accession>
<name>A0A916RFK9_9HYPH</name>
<dbReference type="GO" id="GO:0006508">
    <property type="term" value="P:proteolysis"/>
    <property type="evidence" value="ECO:0007669"/>
    <property type="project" value="InterPro"/>
</dbReference>
<gene>
    <name evidence="1" type="ORF">GCM10011499_25970</name>
</gene>
<sequence>MRPLLFARIKNLVQGASVSKRILPLMFEAQYPIFDGHNDTLLRLIEDEGKGKAPDFLGECDGYHIDMTKAKKGGLAGGLFAMFTPNPENSINGIPRKPTMGDPIDRERAEQFTYAMMDKGDALIAASGGSVRLCKSAADIREAMDAGAMAMVYHIEGAEVIDPDFEALDTLYERGLRSIGITWSRNNVFGNGVPFTFPGSPDHGEGLSDKGIELVRQCNKRGLVIDLSHLNEKGFWDVARTTDKPLVASHSNVHTLSPTPRNLTENQLDAIAESGGLVGLNFAVGFLRDDGDHARKDTKLETMIGHLDYLLEMLGEDGVALGSDFDGATVPAEIEDASGLPLLVAEMEAAGYGEELIAKITHRNWINLLERTWGA</sequence>
<dbReference type="PROSITE" id="PS51365">
    <property type="entry name" value="RENAL_DIPEPTIDASE_2"/>
    <property type="match status" value="1"/>
</dbReference>
<dbReference type="PANTHER" id="PTHR10443">
    <property type="entry name" value="MICROSOMAL DIPEPTIDASE"/>
    <property type="match status" value="1"/>
</dbReference>
<organism evidence="1 2">
    <name type="scientific">Pelagibacterium lentulum</name>
    <dbReference type="NCBI Taxonomy" id="2029865"/>
    <lineage>
        <taxon>Bacteria</taxon>
        <taxon>Pseudomonadati</taxon>
        <taxon>Pseudomonadota</taxon>
        <taxon>Alphaproteobacteria</taxon>
        <taxon>Hyphomicrobiales</taxon>
        <taxon>Devosiaceae</taxon>
        <taxon>Pelagibacterium</taxon>
    </lineage>
</organism>
<dbReference type="CDD" id="cd01301">
    <property type="entry name" value="rDP_like"/>
    <property type="match status" value="1"/>
</dbReference>